<reference evidence="1" key="1">
    <citation type="journal article" date="2023" name="Genome Biol. Evol.">
        <title>Long-read-based Genome Assembly of Drosophila gunungcola Reveals Fewer Chemosensory Genes in Flower-breeding Species.</title>
        <authorList>
            <person name="Negi A."/>
            <person name="Liao B.Y."/>
            <person name="Yeh S.D."/>
        </authorList>
    </citation>
    <scope>NUCLEOTIDE SEQUENCE</scope>
    <source>
        <strain evidence="1">Sukarami</strain>
    </source>
</reference>
<accession>A0A9P9YGH0</accession>
<dbReference type="AlphaFoldDB" id="A0A9P9YGH0"/>
<comment type="caution">
    <text evidence="1">The sequence shown here is derived from an EMBL/GenBank/DDBJ whole genome shotgun (WGS) entry which is preliminary data.</text>
</comment>
<name>A0A9P9YGH0_9MUSC</name>
<protein>
    <submittedName>
        <fullName evidence="1">Uncharacterized protein</fullName>
    </submittedName>
</protein>
<dbReference type="EMBL" id="JAMKOV010000018">
    <property type="protein sequence ID" value="KAI8036528.1"/>
    <property type="molecule type" value="Genomic_DNA"/>
</dbReference>
<proteinExistence type="predicted"/>
<evidence type="ECO:0000313" key="1">
    <source>
        <dbReference type="EMBL" id="KAI8036528.1"/>
    </source>
</evidence>
<sequence>MGPVQEQGFRVFQISHTQRSLQGTIFQMENESNDAKDYLTLILLNAILPPVGRTVNRNGKRNQKPTIADAQLSMIIRLRA</sequence>
<evidence type="ECO:0000313" key="2">
    <source>
        <dbReference type="Proteomes" id="UP001059596"/>
    </source>
</evidence>
<gene>
    <name evidence="1" type="ORF">M5D96_010687</name>
</gene>
<dbReference type="Proteomes" id="UP001059596">
    <property type="component" value="Unassembled WGS sequence"/>
</dbReference>
<organism evidence="1 2">
    <name type="scientific">Drosophila gunungcola</name>
    <name type="common">fruit fly</name>
    <dbReference type="NCBI Taxonomy" id="103775"/>
    <lineage>
        <taxon>Eukaryota</taxon>
        <taxon>Metazoa</taxon>
        <taxon>Ecdysozoa</taxon>
        <taxon>Arthropoda</taxon>
        <taxon>Hexapoda</taxon>
        <taxon>Insecta</taxon>
        <taxon>Pterygota</taxon>
        <taxon>Neoptera</taxon>
        <taxon>Endopterygota</taxon>
        <taxon>Diptera</taxon>
        <taxon>Brachycera</taxon>
        <taxon>Muscomorpha</taxon>
        <taxon>Ephydroidea</taxon>
        <taxon>Drosophilidae</taxon>
        <taxon>Drosophila</taxon>
        <taxon>Sophophora</taxon>
    </lineage>
</organism>
<keyword evidence="2" id="KW-1185">Reference proteome</keyword>